<sequence>MDVRTGKTVGLSPVLRAVHGTPVLVGEGARFAYVDPSRHELFYSPAPGTPAKSVLRLKESEQFQSVGIAMHTLVLLTTEATYVADLRTGRYARLVTYGGWVASTGAVSIGDPPSIKTNHPINAEHVLRVADIEIQPCPVPTR</sequence>
<accession>A0A1J5P4M1</accession>
<protein>
    <submittedName>
        <fullName evidence="1">Uncharacterized protein</fullName>
    </submittedName>
</protein>
<evidence type="ECO:0000313" key="1">
    <source>
        <dbReference type="EMBL" id="OIQ65672.1"/>
    </source>
</evidence>
<proteinExistence type="predicted"/>
<organism evidence="1">
    <name type="scientific">mine drainage metagenome</name>
    <dbReference type="NCBI Taxonomy" id="410659"/>
    <lineage>
        <taxon>unclassified sequences</taxon>
        <taxon>metagenomes</taxon>
        <taxon>ecological metagenomes</taxon>
    </lineage>
</organism>
<comment type="caution">
    <text evidence="1">The sequence shown here is derived from an EMBL/GenBank/DDBJ whole genome shotgun (WGS) entry which is preliminary data.</text>
</comment>
<gene>
    <name evidence="1" type="ORF">GALL_527670</name>
</gene>
<dbReference type="EMBL" id="MLJW01007142">
    <property type="protein sequence ID" value="OIQ65672.1"/>
    <property type="molecule type" value="Genomic_DNA"/>
</dbReference>
<reference evidence="1" key="1">
    <citation type="submission" date="2016-10" db="EMBL/GenBank/DDBJ databases">
        <title>Sequence of Gallionella enrichment culture.</title>
        <authorList>
            <person name="Poehlein A."/>
            <person name="Muehling M."/>
            <person name="Daniel R."/>
        </authorList>
    </citation>
    <scope>NUCLEOTIDE SEQUENCE</scope>
</reference>
<dbReference type="AlphaFoldDB" id="A0A1J5P4M1"/>
<name>A0A1J5P4M1_9ZZZZ</name>